<evidence type="ECO:0000313" key="5">
    <source>
        <dbReference type="EMBL" id="MRY85050.1"/>
    </source>
</evidence>
<dbReference type="Proteomes" id="UP000450599">
    <property type="component" value="Unassembled WGS sequence"/>
</dbReference>
<evidence type="ECO:0000313" key="8">
    <source>
        <dbReference type="Proteomes" id="UP000095455"/>
    </source>
</evidence>
<gene>
    <name evidence="2" type="ORF">ERS852380_00557</name>
    <name evidence="3" type="ORF">ERS852560_02478</name>
    <name evidence="6" type="ORF">GKD54_11200</name>
    <name evidence="5" type="ORF">GKD58_12435</name>
    <name evidence="4" type="ORF">PN599_05555</name>
</gene>
<evidence type="ECO:0000313" key="3">
    <source>
        <dbReference type="EMBL" id="CUQ37597.1"/>
    </source>
</evidence>
<evidence type="ECO:0000256" key="1">
    <source>
        <dbReference type="SAM" id="Phobius"/>
    </source>
</evidence>
<evidence type="ECO:0008006" key="11">
    <source>
        <dbReference type="Google" id="ProtNLM"/>
    </source>
</evidence>
<evidence type="ECO:0000313" key="10">
    <source>
        <dbReference type="Proteomes" id="UP000471216"/>
    </source>
</evidence>
<dbReference type="EMBL" id="WKMW01000011">
    <property type="protein sequence ID" value="MRY85050.1"/>
    <property type="molecule type" value="Genomic_DNA"/>
</dbReference>
<organism evidence="3 7">
    <name type="scientific">Parabacteroides distasonis</name>
    <dbReference type="NCBI Taxonomy" id="823"/>
    <lineage>
        <taxon>Bacteria</taxon>
        <taxon>Pseudomonadati</taxon>
        <taxon>Bacteroidota</taxon>
        <taxon>Bacteroidia</taxon>
        <taxon>Bacteroidales</taxon>
        <taxon>Tannerellaceae</taxon>
        <taxon>Parabacteroides</taxon>
    </lineage>
</organism>
<reference evidence="9 10" key="2">
    <citation type="journal article" date="2019" name="Nat. Med.">
        <title>A library of human gut bacterial isolates paired with longitudinal multiomics data enables mechanistic microbiome research.</title>
        <authorList>
            <person name="Poyet M."/>
            <person name="Groussin M."/>
            <person name="Gibbons S.M."/>
            <person name="Avila-Pacheco J."/>
            <person name="Jiang X."/>
            <person name="Kearney S.M."/>
            <person name="Perrotta A.R."/>
            <person name="Berdy B."/>
            <person name="Zhao S."/>
            <person name="Lieberman T.D."/>
            <person name="Swanson P.K."/>
            <person name="Smith M."/>
            <person name="Roesemann S."/>
            <person name="Alexander J.E."/>
            <person name="Rich S.A."/>
            <person name="Livny J."/>
            <person name="Vlamakis H."/>
            <person name="Clish C."/>
            <person name="Bullock K."/>
            <person name="Deik A."/>
            <person name="Scott J."/>
            <person name="Pierce K.A."/>
            <person name="Xavier R.J."/>
            <person name="Alm E.J."/>
        </authorList>
    </citation>
    <scope>NUCLEOTIDE SEQUENCE [LARGE SCALE GENOMIC DNA]</scope>
    <source>
        <strain evidence="6 10">BIOML-A10</strain>
        <strain evidence="5 9">BIOML-A11</strain>
    </source>
</reference>
<dbReference type="Proteomes" id="UP000095332">
    <property type="component" value="Unassembled WGS sequence"/>
</dbReference>
<dbReference type="RefSeq" id="WP_149963635.1">
    <property type="nucleotide sequence ID" value="NZ_CYYK01000002.1"/>
</dbReference>
<dbReference type="Proteomes" id="UP001210126">
    <property type="component" value="Unassembled WGS sequence"/>
</dbReference>
<dbReference type="AlphaFoldDB" id="A0A174VZB3"/>
<dbReference type="EMBL" id="WKMX01000010">
    <property type="protein sequence ID" value="MRZ06782.1"/>
    <property type="molecule type" value="Genomic_DNA"/>
</dbReference>
<feature type="transmembrane region" description="Helical" evidence="1">
    <location>
        <begin position="6"/>
        <end position="26"/>
    </location>
</feature>
<protein>
    <recommendedName>
        <fullName evidence="11">Tetratricopeptide repeat protein</fullName>
    </recommendedName>
</protein>
<evidence type="ECO:0000313" key="2">
    <source>
        <dbReference type="EMBL" id="CUN54791.1"/>
    </source>
</evidence>
<feature type="transmembrane region" description="Helical" evidence="1">
    <location>
        <begin position="38"/>
        <end position="56"/>
    </location>
</feature>
<evidence type="ECO:0000313" key="9">
    <source>
        <dbReference type="Proteomes" id="UP000450599"/>
    </source>
</evidence>
<dbReference type="Proteomes" id="UP000471216">
    <property type="component" value="Unassembled WGS sequence"/>
</dbReference>
<dbReference type="Proteomes" id="UP000095455">
    <property type="component" value="Unassembled WGS sequence"/>
</dbReference>
<evidence type="ECO:0000313" key="4">
    <source>
        <dbReference type="EMBL" id="MDB9004462.1"/>
    </source>
</evidence>
<reference evidence="7 8" key="1">
    <citation type="submission" date="2015-09" db="EMBL/GenBank/DDBJ databases">
        <authorList>
            <consortium name="Pathogen Informatics"/>
        </authorList>
    </citation>
    <scope>NUCLEOTIDE SEQUENCE [LARGE SCALE GENOMIC DNA]</scope>
    <source>
        <strain evidence="2 8">2789STDY5608822</strain>
        <strain evidence="3 7">2789STDY5834948</strain>
    </source>
</reference>
<accession>A0A174VZB3</accession>
<name>A0A174VZB3_PARDI</name>
<dbReference type="EMBL" id="CYYK01000002">
    <property type="protein sequence ID" value="CUN54791.1"/>
    <property type="molecule type" value="Genomic_DNA"/>
</dbReference>
<reference evidence="4" key="3">
    <citation type="submission" date="2023-01" db="EMBL/GenBank/DDBJ databases">
        <title>Human gut microbiome strain richness.</title>
        <authorList>
            <person name="Chen-Liaw A."/>
        </authorList>
    </citation>
    <scope>NUCLEOTIDE SEQUENCE</scope>
    <source>
        <strain evidence="4">RTP21484st1_E5_RTP21484_190118</strain>
    </source>
</reference>
<evidence type="ECO:0000313" key="6">
    <source>
        <dbReference type="EMBL" id="MRZ06782.1"/>
    </source>
</evidence>
<dbReference type="EMBL" id="JAQMPJ010000003">
    <property type="protein sequence ID" value="MDB9004462.1"/>
    <property type="molecule type" value="Genomic_DNA"/>
</dbReference>
<keyword evidence="1" id="KW-0472">Membrane</keyword>
<keyword evidence="1" id="KW-0812">Transmembrane</keyword>
<keyword evidence="1" id="KW-1133">Transmembrane helix</keyword>
<proteinExistence type="predicted"/>
<dbReference type="EMBL" id="CZBM01000010">
    <property type="protein sequence ID" value="CUQ37597.1"/>
    <property type="molecule type" value="Genomic_DNA"/>
</dbReference>
<evidence type="ECO:0000313" key="7">
    <source>
        <dbReference type="Proteomes" id="UP000095332"/>
    </source>
</evidence>
<sequence>MANNASLTISVISLVVSLISVSCVLLRCEPMTMDWMGMLVGILSLLVTILIGWQIYNVLQVEKKIHDVLGNAIGETTKKMLIKTEESKEEAIGTSLFNLGQAMFYNGFYIHALDNFIKALGAIRKSSMDNKEMHIEKCFRDIMITIECMRKDIDSYSISKRTLSIYSNLLSGFHDDRIFEIMEFLRRLRMTDD</sequence>